<dbReference type="InterPro" id="IPR027469">
    <property type="entry name" value="Cation_efflux_TMD_sf"/>
</dbReference>
<keyword evidence="4" id="KW-0862">Zinc</keyword>
<evidence type="ECO:0000259" key="9">
    <source>
        <dbReference type="Pfam" id="PF01545"/>
    </source>
</evidence>
<sequence>MYQGSEVKVKVEEIFCPTGVLVAKTLGDTIHLLWTGGLVAQALRDTIHPLQTVRGSIIRLYVLHPLCRNNLFPVNTDGFASVRISKWKSPKNTFGWARAEVLGALVNAVFLIALCFSITIEALKRLVQVEEIDNPKLLLIVGGAGLAVNLVGLCLFHNHGHSHGGGGHGHSHGGGGHKSHDNHSENNSGHGPETDALVESKNLTNGTNTRRRDTSTCGIEIEDADILVEVNTEPGPSSSQLNMRGVFLHVLGDALGSVIVVISALLIWFIEADWKYYVDPAMRFDIRRIIAL</sequence>
<feature type="domain" description="Cation efflux protein transmembrane" evidence="9">
    <location>
        <begin position="80"/>
        <end position="283"/>
    </location>
</feature>
<gene>
    <name evidence="10" type="ORF">KUTeg_022898</name>
</gene>
<evidence type="ECO:0000256" key="7">
    <source>
        <dbReference type="SAM" id="MobiDB-lite"/>
    </source>
</evidence>
<dbReference type="SUPFAM" id="SSF161111">
    <property type="entry name" value="Cation efflux protein transmembrane domain-like"/>
    <property type="match status" value="1"/>
</dbReference>
<proteinExistence type="inferred from homology"/>
<comment type="similarity">
    <text evidence="2">Belongs to the cation diffusion facilitator (CDF) transporter (TC 2.A.4) family. SLC30A subfamily.</text>
</comment>
<dbReference type="Gene3D" id="1.20.1510.10">
    <property type="entry name" value="Cation efflux protein transmembrane domain"/>
    <property type="match status" value="1"/>
</dbReference>
<keyword evidence="3 8" id="KW-0812">Transmembrane</keyword>
<dbReference type="PANTHER" id="PTHR45820">
    <property type="entry name" value="FI23527P1"/>
    <property type="match status" value="1"/>
</dbReference>
<evidence type="ECO:0000256" key="1">
    <source>
        <dbReference type="ARBA" id="ARBA00004141"/>
    </source>
</evidence>
<feature type="transmembrane region" description="Helical" evidence="8">
    <location>
        <begin position="246"/>
        <end position="270"/>
    </location>
</feature>
<dbReference type="InterPro" id="IPR002524">
    <property type="entry name" value="Cation_efflux"/>
</dbReference>
<evidence type="ECO:0000256" key="2">
    <source>
        <dbReference type="ARBA" id="ARBA00008873"/>
    </source>
</evidence>
<keyword evidence="11" id="KW-1185">Reference proteome</keyword>
<organism evidence="10 11">
    <name type="scientific">Tegillarca granosa</name>
    <name type="common">Malaysian cockle</name>
    <name type="synonym">Anadara granosa</name>
    <dbReference type="NCBI Taxonomy" id="220873"/>
    <lineage>
        <taxon>Eukaryota</taxon>
        <taxon>Metazoa</taxon>
        <taxon>Spiralia</taxon>
        <taxon>Lophotrochozoa</taxon>
        <taxon>Mollusca</taxon>
        <taxon>Bivalvia</taxon>
        <taxon>Autobranchia</taxon>
        <taxon>Pteriomorphia</taxon>
        <taxon>Arcoida</taxon>
        <taxon>Arcoidea</taxon>
        <taxon>Arcidae</taxon>
        <taxon>Tegillarca</taxon>
    </lineage>
</organism>
<feature type="transmembrane region" description="Helical" evidence="8">
    <location>
        <begin position="135"/>
        <end position="156"/>
    </location>
</feature>
<evidence type="ECO:0000313" key="10">
    <source>
        <dbReference type="EMBL" id="KAJ8298838.1"/>
    </source>
</evidence>
<protein>
    <recommendedName>
        <fullName evidence="9">Cation efflux protein transmembrane domain-containing protein</fullName>
    </recommendedName>
</protein>
<dbReference type="Pfam" id="PF01545">
    <property type="entry name" value="Cation_efflux"/>
    <property type="match status" value="1"/>
</dbReference>
<evidence type="ECO:0000256" key="8">
    <source>
        <dbReference type="SAM" id="Phobius"/>
    </source>
</evidence>
<name>A0ABQ9E037_TEGGR</name>
<keyword evidence="5 8" id="KW-1133">Transmembrane helix</keyword>
<evidence type="ECO:0000313" key="11">
    <source>
        <dbReference type="Proteomes" id="UP001217089"/>
    </source>
</evidence>
<comment type="subcellular location">
    <subcellularLocation>
        <location evidence="1">Membrane</location>
        <topology evidence="1">Multi-pass membrane protein</topology>
    </subcellularLocation>
</comment>
<evidence type="ECO:0000256" key="3">
    <source>
        <dbReference type="ARBA" id="ARBA00022692"/>
    </source>
</evidence>
<comment type="caution">
    <text evidence="10">The sequence shown here is derived from an EMBL/GenBank/DDBJ whole genome shotgun (WGS) entry which is preliminary data.</text>
</comment>
<dbReference type="InterPro" id="IPR058533">
    <property type="entry name" value="Cation_efflux_TM"/>
</dbReference>
<dbReference type="Proteomes" id="UP001217089">
    <property type="component" value="Unassembled WGS sequence"/>
</dbReference>
<feature type="transmembrane region" description="Helical" evidence="8">
    <location>
        <begin position="101"/>
        <end position="123"/>
    </location>
</feature>
<evidence type="ECO:0000256" key="5">
    <source>
        <dbReference type="ARBA" id="ARBA00022989"/>
    </source>
</evidence>
<evidence type="ECO:0000256" key="6">
    <source>
        <dbReference type="ARBA" id="ARBA00023136"/>
    </source>
</evidence>
<keyword evidence="6 8" id="KW-0472">Membrane</keyword>
<dbReference type="PANTHER" id="PTHR45820:SF4">
    <property type="entry name" value="ZINC TRANSPORTER 63C, ISOFORM F"/>
    <property type="match status" value="1"/>
</dbReference>
<dbReference type="EMBL" id="JARBDR010000921">
    <property type="protein sequence ID" value="KAJ8298838.1"/>
    <property type="molecule type" value="Genomic_DNA"/>
</dbReference>
<accession>A0ABQ9E037</accession>
<feature type="region of interest" description="Disordered" evidence="7">
    <location>
        <begin position="164"/>
        <end position="215"/>
    </location>
</feature>
<dbReference type="NCBIfam" id="TIGR01297">
    <property type="entry name" value="CDF"/>
    <property type="match status" value="1"/>
</dbReference>
<reference evidence="10 11" key="1">
    <citation type="submission" date="2022-12" db="EMBL/GenBank/DDBJ databases">
        <title>Chromosome-level genome of Tegillarca granosa.</title>
        <authorList>
            <person name="Kim J."/>
        </authorList>
    </citation>
    <scope>NUCLEOTIDE SEQUENCE [LARGE SCALE GENOMIC DNA]</scope>
    <source>
        <strain evidence="10">Teg-2019</strain>
        <tissue evidence="10">Adductor muscle</tissue>
    </source>
</reference>
<evidence type="ECO:0000256" key="4">
    <source>
        <dbReference type="ARBA" id="ARBA00022833"/>
    </source>
</evidence>